<evidence type="ECO:0000256" key="1">
    <source>
        <dbReference type="ARBA" id="ARBA00006484"/>
    </source>
</evidence>
<dbReference type="OrthoDB" id="517007at2"/>
<organism evidence="2 3">
    <name type="scientific">Sphingopyxis lindanitolerans</name>
    <dbReference type="NCBI Taxonomy" id="2054227"/>
    <lineage>
        <taxon>Bacteria</taxon>
        <taxon>Pseudomonadati</taxon>
        <taxon>Pseudomonadota</taxon>
        <taxon>Alphaproteobacteria</taxon>
        <taxon>Sphingomonadales</taxon>
        <taxon>Sphingomonadaceae</taxon>
        <taxon>Sphingopyxis</taxon>
    </lineage>
</organism>
<dbReference type="PANTHER" id="PTHR42760:SF40">
    <property type="entry name" value="3-OXOACYL-[ACYL-CARRIER-PROTEIN] REDUCTASE, CHLOROPLASTIC"/>
    <property type="match status" value="1"/>
</dbReference>
<proteinExistence type="inferred from homology"/>
<accession>A0A2S8B5R5</accession>
<comment type="caution">
    <text evidence="2">The sequence shown here is derived from an EMBL/GenBank/DDBJ whole genome shotgun (WGS) entry which is preliminary data.</text>
</comment>
<dbReference type="GO" id="GO:0030497">
    <property type="term" value="P:fatty acid elongation"/>
    <property type="evidence" value="ECO:0007669"/>
    <property type="project" value="TreeGrafter"/>
</dbReference>
<dbReference type="InterPro" id="IPR002347">
    <property type="entry name" value="SDR_fam"/>
</dbReference>
<dbReference type="PRINTS" id="PR00081">
    <property type="entry name" value="GDHRDH"/>
</dbReference>
<protein>
    <submittedName>
        <fullName evidence="2">Short-chain dehydrogenase</fullName>
    </submittedName>
</protein>
<dbReference type="GO" id="GO:0016616">
    <property type="term" value="F:oxidoreductase activity, acting on the CH-OH group of donors, NAD or NADP as acceptor"/>
    <property type="evidence" value="ECO:0007669"/>
    <property type="project" value="TreeGrafter"/>
</dbReference>
<dbReference type="PRINTS" id="PR00080">
    <property type="entry name" value="SDRFAMILY"/>
</dbReference>
<dbReference type="EMBL" id="PHFW01000002">
    <property type="protein sequence ID" value="PQM27725.1"/>
    <property type="molecule type" value="Genomic_DNA"/>
</dbReference>
<evidence type="ECO:0000313" key="3">
    <source>
        <dbReference type="Proteomes" id="UP000238954"/>
    </source>
</evidence>
<dbReference type="SUPFAM" id="SSF51735">
    <property type="entry name" value="NAD(P)-binding Rossmann-fold domains"/>
    <property type="match status" value="1"/>
</dbReference>
<dbReference type="InterPro" id="IPR036291">
    <property type="entry name" value="NAD(P)-bd_dom_sf"/>
</dbReference>
<evidence type="ECO:0000313" key="2">
    <source>
        <dbReference type="EMBL" id="PQM27725.1"/>
    </source>
</evidence>
<dbReference type="Pfam" id="PF13561">
    <property type="entry name" value="adh_short_C2"/>
    <property type="match status" value="1"/>
</dbReference>
<dbReference type="PROSITE" id="PS00061">
    <property type="entry name" value="ADH_SHORT"/>
    <property type="match status" value="1"/>
</dbReference>
<dbReference type="PANTHER" id="PTHR42760">
    <property type="entry name" value="SHORT-CHAIN DEHYDROGENASES/REDUCTASES FAMILY MEMBER"/>
    <property type="match status" value="1"/>
</dbReference>
<reference evidence="3" key="1">
    <citation type="submission" date="2017-11" db="EMBL/GenBank/DDBJ databases">
        <title>The complete genome sequence of Sphingopyxis pomeranensis sp. nov. strain WS5A3p.</title>
        <authorList>
            <person name="Kaminski M.A."/>
        </authorList>
    </citation>
    <scope>NUCLEOTIDE SEQUENCE [LARGE SCALE GENOMIC DNA]</scope>
    <source>
        <strain evidence="3">WS5A3p</strain>
    </source>
</reference>
<dbReference type="AlphaFoldDB" id="A0A2S8B5R5"/>
<dbReference type="Proteomes" id="UP000238954">
    <property type="component" value="Chromosome"/>
</dbReference>
<dbReference type="CDD" id="cd05233">
    <property type="entry name" value="SDR_c"/>
    <property type="match status" value="1"/>
</dbReference>
<dbReference type="FunFam" id="3.40.50.720:FF:000084">
    <property type="entry name" value="Short-chain dehydrogenase reductase"/>
    <property type="match status" value="1"/>
</dbReference>
<dbReference type="InterPro" id="IPR020904">
    <property type="entry name" value="Sc_DH/Rdtase_CS"/>
</dbReference>
<dbReference type="RefSeq" id="WP_105997987.1">
    <property type="nucleotide sequence ID" value="NZ_CM009578.1"/>
</dbReference>
<comment type="similarity">
    <text evidence="1">Belongs to the short-chain dehydrogenases/reductases (SDR) family.</text>
</comment>
<dbReference type="Gene3D" id="3.40.50.720">
    <property type="entry name" value="NAD(P)-binding Rossmann-like Domain"/>
    <property type="match status" value="1"/>
</dbReference>
<keyword evidence="3" id="KW-1185">Reference proteome</keyword>
<sequence>MTLYEAREFADKVAVITGGGAGFGAGFAHALAAQGAVVALLDIDAAAAETVAASVRASGGDAAAHACDVADPGAVAEALEAIGRRSGGIDILINNAGLHSAEYNRSFGELGTAAVRRLFDVNIMGVIHCSLAARAIMARRGGGAIVNIASIAAYPGINPYGVSKLAVRGLTTAFAHEFADDAIRVNAIAPGLIATDRIKADFPEQLFRHFADDLQKIQRTGRVDDIAEAMLFLCSDRASFITGETLKVSGGHPLTL</sequence>
<name>A0A2S8B5R5_9SPHN</name>
<gene>
    <name evidence="2" type="ORF">CVO77_03935</name>
</gene>